<gene>
    <name evidence="1" type="ORF">ABDJ40_11430</name>
</gene>
<evidence type="ECO:0000313" key="1">
    <source>
        <dbReference type="EMBL" id="MEO3713375.1"/>
    </source>
</evidence>
<accession>A0ABV0GE99</accession>
<comment type="caution">
    <text evidence="1">The sequence shown here is derived from an EMBL/GenBank/DDBJ whole genome shotgun (WGS) entry which is preliminary data.</text>
</comment>
<proteinExistence type="predicted"/>
<dbReference type="RefSeq" id="WP_347609758.1">
    <property type="nucleotide sequence ID" value="NZ_JBDPZC010000004.1"/>
</dbReference>
<name>A0ABV0GE99_9BURK</name>
<dbReference type="Proteomes" id="UP001462640">
    <property type="component" value="Unassembled WGS sequence"/>
</dbReference>
<evidence type="ECO:0000313" key="2">
    <source>
        <dbReference type="Proteomes" id="UP001462640"/>
    </source>
</evidence>
<protein>
    <submittedName>
        <fullName evidence="1">Transporter</fullName>
    </submittedName>
</protein>
<dbReference type="EMBL" id="JBDPZC010000004">
    <property type="protein sequence ID" value="MEO3713375.1"/>
    <property type="molecule type" value="Genomic_DNA"/>
</dbReference>
<keyword evidence="2" id="KW-1185">Reference proteome</keyword>
<reference evidence="1 2" key="1">
    <citation type="submission" date="2024-05" db="EMBL/GenBank/DDBJ databases">
        <title>Roseateles sp. 2.12 16S ribosomal RNA gene Genome sequencing and assembly.</title>
        <authorList>
            <person name="Woo H."/>
        </authorList>
    </citation>
    <scope>NUCLEOTIDE SEQUENCE [LARGE SCALE GENOMIC DNA]</scope>
    <source>
        <strain evidence="1 2">2.12</strain>
    </source>
</reference>
<sequence length="165" mass="17748">MPCLLLGLLLAGATCAQPTEGEALRNWFDDPFLALSRDQAGCPEPAGPRVSEAERRTQAHRRAEKGTTCWLAGEPDCAQSSAYRYDAGIAEALRAAPSLGATLAGSSVWITVQGRVVYAEGCVRDGAQAAALERRLRALPHVQQVIPLLRLQAGQRPPYRVFPGR</sequence>
<organism evidence="1 2">
    <name type="scientific">Roseateles flavus</name>
    <dbReference type="NCBI Taxonomy" id="3149041"/>
    <lineage>
        <taxon>Bacteria</taxon>
        <taxon>Pseudomonadati</taxon>
        <taxon>Pseudomonadota</taxon>
        <taxon>Betaproteobacteria</taxon>
        <taxon>Burkholderiales</taxon>
        <taxon>Sphaerotilaceae</taxon>
        <taxon>Roseateles</taxon>
    </lineage>
</organism>